<feature type="coiled-coil region" evidence="1">
    <location>
        <begin position="11"/>
        <end position="45"/>
    </location>
</feature>
<evidence type="ECO:0000313" key="2">
    <source>
        <dbReference type="EMBL" id="MBP2242385.1"/>
    </source>
</evidence>
<dbReference type="EMBL" id="JAGIKZ010000019">
    <property type="protein sequence ID" value="MBP2242385.1"/>
    <property type="molecule type" value="Genomic_DNA"/>
</dbReference>
<protein>
    <recommendedName>
        <fullName evidence="4">SlyX protein</fullName>
    </recommendedName>
</protein>
<name>A0ABS4RJ54_9BACI</name>
<dbReference type="Proteomes" id="UP001519293">
    <property type="component" value="Unassembled WGS sequence"/>
</dbReference>
<keyword evidence="1" id="KW-0175">Coiled coil</keyword>
<dbReference type="RefSeq" id="WP_066398157.1">
    <property type="nucleotide sequence ID" value="NZ_JAGIKZ010000019.1"/>
</dbReference>
<organism evidence="2 3">
    <name type="scientific">Cytobacillus eiseniae</name>
    <dbReference type="NCBI Taxonomy" id="762947"/>
    <lineage>
        <taxon>Bacteria</taxon>
        <taxon>Bacillati</taxon>
        <taxon>Bacillota</taxon>
        <taxon>Bacilli</taxon>
        <taxon>Bacillales</taxon>
        <taxon>Bacillaceae</taxon>
        <taxon>Cytobacillus</taxon>
    </lineage>
</organism>
<accession>A0ABS4RJ54</accession>
<evidence type="ECO:0008006" key="4">
    <source>
        <dbReference type="Google" id="ProtNLM"/>
    </source>
</evidence>
<reference evidence="2 3" key="1">
    <citation type="submission" date="2021-03" db="EMBL/GenBank/DDBJ databases">
        <title>Genomic Encyclopedia of Type Strains, Phase IV (KMG-IV): sequencing the most valuable type-strain genomes for metagenomic binning, comparative biology and taxonomic classification.</title>
        <authorList>
            <person name="Goeker M."/>
        </authorList>
    </citation>
    <scope>NUCLEOTIDE SEQUENCE [LARGE SCALE GENOMIC DNA]</scope>
    <source>
        <strain evidence="2 3">DSM 26675</strain>
    </source>
</reference>
<evidence type="ECO:0000256" key="1">
    <source>
        <dbReference type="SAM" id="Coils"/>
    </source>
</evidence>
<comment type="caution">
    <text evidence="2">The sequence shown here is derived from an EMBL/GenBank/DDBJ whole genome shotgun (WGS) entry which is preliminary data.</text>
</comment>
<proteinExistence type="predicted"/>
<evidence type="ECO:0000313" key="3">
    <source>
        <dbReference type="Proteomes" id="UP001519293"/>
    </source>
</evidence>
<sequence>MEREKELEYLVEALIKMLGKSNERVNDLNKRVVQLEEIIRESVLQEYKSMQPGHEIPVFSN</sequence>
<gene>
    <name evidence="2" type="ORF">J2Z40_002959</name>
</gene>
<keyword evidence="3" id="KW-1185">Reference proteome</keyword>